<dbReference type="GO" id="GO:0071966">
    <property type="term" value="P:fungal-type cell wall polysaccharide metabolic process"/>
    <property type="evidence" value="ECO:0007669"/>
    <property type="project" value="TreeGrafter"/>
</dbReference>
<organism evidence="3 4">
    <name type="scientific">Lophiostoma macrostomum CBS 122681</name>
    <dbReference type="NCBI Taxonomy" id="1314788"/>
    <lineage>
        <taxon>Eukaryota</taxon>
        <taxon>Fungi</taxon>
        <taxon>Dikarya</taxon>
        <taxon>Ascomycota</taxon>
        <taxon>Pezizomycotina</taxon>
        <taxon>Dothideomycetes</taxon>
        <taxon>Pleosporomycetidae</taxon>
        <taxon>Pleosporales</taxon>
        <taxon>Lophiostomataceae</taxon>
        <taxon>Lophiostoma</taxon>
    </lineage>
</organism>
<dbReference type="PANTHER" id="PTHR34154:SF10">
    <property type="entry name" value="ASL1-LIKE GLYCOSYL HYDROLASE CATALYTIC DOMAIN-CONTAINING PROTEIN"/>
    <property type="match status" value="1"/>
</dbReference>
<keyword evidence="4" id="KW-1185">Reference proteome</keyword>
<feature type="chain" id="PRO_5025469678" evidence="1">
    <location>
        <begin position="19"/>
        <end position="268"/>
    </location>
</feature>
<dbReference type="Gene3D" id="3.20.20.80">
    <property type="entry name" value="Glycosidases"/>
    <property type="match status" value="1"/>
</dbReference>
<evidence type="ECO:0000313" key="4">
    <source>
        <dbReference type="Proteomes" id="UP000799324"/>
    </source>
</evidence>
<feature type="signal peptide" evidence="1">
    <location>
        <begin position="1"/>
        <end position="18"/>
    </location>
</feature>
<protein>
    <submittedName>
        <fullName evidence="3">Glycoside hydrolase family 128 protein</fullName>
    </submittedName>
</protein>
<gene>
    <name evidence="3" type="ORF">K491DRAFT_637204</name>
</gene>
<dbReference type="Pfam" id="PF11790">
    <property type="entry name" value="Glyco_hydro_cc"/>
    <property type="match status" value="1"/>
</dbReference>
<reference evidence="3" key="1">
    <citation type="journal article" date="2020" name="Stud. Mycol.">
        <title>101 Dothideomycetes genomes: a test case for predicting lifestyles and emergence of pathogens.</title>
        <authorList>
            <person name="Haridas S."/>
            <person name="Albert R."/>
            <person name="Binder M."/>
            <person name="Bloem J."/>
            <person name="Labutti K."/>
            <person name="Salamov A."/>
            <person name="Andreopoulos B."/>
            <person name="Baker S."/>
            <person name="Barry K."/>
            <person name="Bills G."/>
            <person name="Bluhm B."/>
            <person name="Cannon C."/>
            <person name="Castanera R."/>
            <person name="Culley D."/>
            <person name="Daum C."/>
            <person name="Ezra D."/>
            <person name="Gonzalez J."/>
            <person name="Henrissat B."/>
            <person name="Kuo A."/>
            <person name="Liang C."/>
            <person name="Lipzen A."/>
            <person name="Lutzoni F."/>
            <person name="Magnuson J."/>
            <person name="Mondo S."/>
            <person name="Nolan M."/>
            <person name="Ohm R."/>
            <person name="Pangilinan J."/>
            <person name="Park H.-J."/>
            <person name="Ramirez L."/>
            <person name="Alfaro M."/>
            <person name="Sun H."/>
            <person name="Tritt A."/>
            <person name="Yoshinaga Y."/>
            <person name="Zwiers L.-H."/>
            <person name="Turgeon B."/>
            <person name="Goodwin S."/>
            <person name="Spatafora J."/>
            <person name="Crous P."/>
            <person name="Grigoriev I."/>
        </authorList>
    </citation>
    <scope>NUCLEOTIDE SEQUENCE</scope>
    <source>
        <strain evidence="3">CBS 122681</strain>
    </source>
</reference>
<dbReference type="GO" id="GO:0009277">
    <property type="term" value="C:fungal-type cell wall"/>
    <property type="evidence" value="ECO:0007669"/>
    <property type="project" value="TreeGrafter"/>
</dbReference>
<proteinExistence type="predicted"/>
<evidence type="ECO:0000256" key="1">
    <source>
        <dbReference type="SAM" id="SignalP"/>
    </source>
</evidence>
<accession>A0A6A6SWZ7</accession>
<dbReference type="PANTHER" id="PTHR34154">
    <property type="entry name" value="ALKALI-SENSITIVE LINKAGE PROTEIN 1"/>
    <property type="match status" value="1"/>
</dbReference>
<keyword evidence="1" id="KW-0732">Signal</keyword>
<dbReference type="AlphaFoldDB" id="A0A6A6SWZ7"/>
<dbReference type="InterPro" id="IPR024655">
    <property type="entry name" value="Asl1_glyco_hydro_catalytic"/>
</dbReference>
<dbReference type="EMBL" id="MU004422">
    <property type="protein sequence ID" value="KAF2651597.1"/>
    <property type="molecule type" value="Genomic_DNA"/>
</dbReference>
<feature type="domain" description="Asl1-like glycosyl hydrolase catalytic" evidence="2">
    <location>
        <begin position="32"/>
        <end position="265"/>
    </location>
</feature>
<sequence>MTKSILLGLLGLTTLTSAAPVSLNRRGSGKRGLAYNNGALTDYFGGSKVTWTYNWVSASNGASSGLEFVPMLHSTDAAFTGVWAADVKTAVKAGSTHVLSFNEPDQCGGGGTCITDPGAAASAHKQYMSPIADTYPSVKIGAPAVTNGVTSSTGSSMGLPYLKSFLTACDDCRIDFVAAHWYDSAENVSYFKQHLQDVHTQTGKPVWVTEFAPQGSDAQKQAFLQEVLPWMDGQDWIERYAYQWVAPGVLINDAGTGLSALGSVYQSA</sequence>
<dbReference type="OrthoDB" id="5985073at2759"/>
<name>A0A6A6SWZ7_9PLEO</name>
<dbReference type="InterPro" id="IPR017853">
    <property type="entry name" value="GH"/>
</dbReference>
<dbReference type="Proteomes" id="UP000799324">
    <property type="component" value="Unassembled WGS sequence"/>
</dbReference>
<evidence type="ECO:0000313" key="3">
    <source>
        <dbReference type="EMBL" id="KAF2651597.1"/>
    </source>
</evidence>
<keyword evidence="3" id="KW-0378">Hydrolase</keyword>
<dbReference type="SUPFAM" id="SSF51445">
    <property type="entry name" value="(Trans)glycosidases"/>
    <property type="match status" value="1"/>
</dbReference>
<dbReference type="InterPro" id="IPR053183">
    <property type="entry name" value="ASL1"/>
</dbReference>
<dbReference type="GO" id="GO:0016787">
    <property type="term" value="F:hydrolase activity"/>
    <property type="evidence" value="ECO:0007669"/>
    <property type="project" value="UniProtKB-KW"/>
</dbReference>
<evidence type="ECO:0000259" key="2">
    <source>
        <dbReference type="Pfam" id="PF11790"/>
    </source>
</evidence>